<organism evidence="8">
    <name type="scientific">Bacillus anthracis</name>
    <name type="common">anthrax bacterium</name>
    <dbReference type="NCBI Taxonomy" id="1392"/>
    <lineage>
        <taxon>Bacteria</taxon>
        <taxon>Bacillati</taxon>
        <taxon>Bacillota</taxon>
        <taxon>Bacilli</taxon>
        <taxon>Bacillales</taxon>
        <taxon>Bacillaceae</taxon>
        <taxon>Bacillus</taxon>
        <taxon>Bacillus cereus group</taxon>
    </lineage>
</organism>
<comment type="similarity">
    <text evidence="1">Belongs to the N(4)/N(6)-methyltransferase family.</text>
</comment>
<dbReference type="GO" id="GO:0032259">
    <property type="term" value="P:methylation"/>
    <property type="evidence" value="ECO:0007669"/>
    <property type="project" value="UniProtKB-KW"/>
</dbReference>
<evidence type="ECO:0000256" key="1">
    <source>
        <dbReference type="ARBA" id="ARBA00006594"/>
    </source>
</evidence>
<evidence type="ECO:0000256" key="2">
    <source>
        <dbReference type="ARBA" id="ARBA00022603"/>
    </source>
</evidence>
<evidence type="ECO:0000256" key="5">
    <source>
        <dbReference type="ARBA" id="ARBA00022747"/>
    </source>
</evidence>
<dbReference type="PIRSF" id="PIRSF015855">
    <property type="entry name" value="TypeIII_Mtase_mKpnI"/>
    <property type="match status" value="1"/>
</dbReference>
<dbReference type="InterPro" id="IPR029063">
    <property type="entry name" value="SAM-dependent_MTases_sf"/>
</dbReference>
<keyword evidence="2" id="KW-0489">Methyltransferase</keyword>
<reference evidence="8" key="2">
    <citation type="submission" date="2019-12" db="EMBL/GenBank/DDBJ databases">
        <authorList>
            <person name="Hoang T.H.H."/>
            <person name="Okutani A."/>
        </authorList>
    </citation>
    <scope>NUCLEOTIDE SEQUENCE</scope>
    <source>
        <strain evidence="8">QuyetLC</strain>
    </source>
</reference>
<dbReference type="InterPro" id="IPR001091">
    <property type="entry name" value="RM_Methyltransferase"/>
</dbReference>
<dbReference type="GO" id="GO:0003677">
    <property type="term" value="F:DNA binding"/>
    <property type="evidence" value="ECO:0007669"/>
    <property type="project" value="InterPro"/>
</dbReference>
<evidence type="ECO:0000259" key="6">
    <source>
        <dbReference type="Pfam" id="PF01555"/>
    </source>
</evidence>
<name>A0A640MG55_BACAN</name>
<dbReference type="InterPro" id="IPR002295">
    <property type="entry name" value="N4/N6-MTase_EcoPI_Mod-like"/>
</dbReference>
<dbReference type="GO" id="GO:0009307">
    <property type="term" value="P:DNA restriction-modification system"/>
    <property type="evidence" value="ECO:0007669"/>
    <property type="project" value="UniProtKB-KW"/>
</dbReference>
<keyword evidence="5" id="KW-0680">Restriction system</keyword>
<keyword evidence="4" id="KW-0949">S-adenosyl-L-methionine</keyword>
<feature type="domain" description="DNA methylase N-4/N-6" evidence="6">
    <location>
        <begin position="195"/>
        <end position="541"/>
    </location>
</feature>
<dbReference type="PROSITE" id="PS00092">
    <property type="entry name" value="N6_MTASE"/>
    <property type="match status" value="1"/>
</dbReference>
<dbReference type="Pfam" id="PF12564">
    <property type="entry name" value="TypeIII_RM_meth"/>
    <property type="match status" value="1"/>
</dbReference>
<dbReference type="Pfam" id="PF01555">
    <property type="entry name" value="N6_N4_Mtase"/>
    <property type="match status" value="1"/>
</dbReference>
<dbReference type="GO" id="GO:0008170">
    <property type="term" value="F:N-methyltransferase activity"/>
    <property type="evidence" value="ECO:0007669"/>
    <property type="project" value="InterPro"/>
</dbReference>
<evidence type="ECO:0000313" key="8">
    <source>
        <dbReference type="EMBL" id="GEU13034.1"/>
    </source>
</evidence>
<dbReference type="InterPro" id="IPR002052">
    <property type="entry name" value="DNA_methylase_N6_adenine_CS"/>
</dbReference>
<evidence type="ECO:0000256" key="3">
    <source>
        <dbReference type="ARBA" id="ARBA00022679"/>
    </source>
</evidence>
<dbReference type="PRINTS" id="PR00508">
    <property type="entry name" value="S21N4MTFRASE"/>
</dbReference>
<feature type="domain" description="Type III restriction/modification enzyme methylation subunit" evidence="7">
    <location>
        <begin position="38"/>
        <end position="93"/>
    </location>
</feature>
<protein>
    <submittedName>
        <fullName evidence="8">Putative type III restriction-modification system HindVIP enzyme mod</fullName>
    </submittedName>
</protein>
<dbReference type="InterPro" id="IPR002941">
    <property type="entry name" value="DNA_methylase_N4/N6"/>
</dbReference>
<evidence type="ECO:0000256" key="4">
    <source>
        <dbReference type="ARBA" id="ARBA00022691"/>
    </source>
</evidence>
<comment type="caution">
    <text evidence="8">The sequence shown here is derived from an EMBL/GenBank/DDBJ whole genome shotgun (WGS) entry which is preliminary data.</text>
</comment>
<evidence type="ECO:0000259" key="7">
    <source>
        <dbReference type="Pfam" id="PF12564"/>
    </source>
</evidence>
<proteinExistence type="inferred from homology"/>
<dbReference type="InterPro" id="IPR022221">
    <property type="entry name" value="TypeIII_RM_meth"/>
</dbReference>
<dbReference type="EMBL" id="BLEY01000100">
    <property type="protein sequence ID" value="GEU13034.1"/>
    <property type="molecule type" value="Genomic_DNA"/>
</dbReference>
<keyword evidence="3" id="KW-0808">Transferase</keyword>
<dbReference type="Gene3D" id="3.40.50.150">
    <property type="entry name" value="Vaccinia Virus protein VP39"/>
    <property type="match status" value="1"/>
</dbReference>
<dbReference type="AlphaFoldDB" id="A0A640MG55"/>
<accession>A0A640MG55</accession>
<reference evidence="8" key="1">
    <citation type="submission" date="2019-12" db="EMBL/GenBank/DDBJ databases">
        <title>Epidemiological and comparative genomic analysis of Bacillus anthracis isolated from northern Vietnam.</title>
        <authorList>
            <person name="Hoang T.T.H."/>
            <person name="Dang D.A."/>
            <person name="Pham M.H."/>
            <person name="Luong M.H."/>
            <person name="Tran N.D."/>
            <person name="Nguyen T.H."/>
            <person name="Nguyen T.T."/>
            <person name="Inoue S."/>
            <person name="Morikawa S."/>
            <person name="Okutani A."/>
        </authorList>
    </citation>
    <scope>NUCLEOTIDE SEQUENCE</scope>
    <source>
        <strain evidence="8">QuyetLC</strain>
    </source>
</reference>
<sequence length="689" mass="79871">MDTRLMQQIKEILKEFPQYWNGEELQRPIVIDDLKNYDALLISALLKNQKIRENYSLKAGDVVIFKVQEFIDILRYKDYWADSYTKYSNTIGLSSEGKYLQYNTDVVLDFPYKDCVLEGGMTKEDAGKEEVFYNEVIARDEIDTLLAPKAFVNVKKYDADGEHRVDTFSDEDNLIIKGNNLLALYSLKERYVGKVKCIYIDPPYNTGNDSFKYNDRFNHSTWLTFMKNRIEIAKELLSEDGTIFVHCDDNEQAYLKVLLGDIFGSENFLNTLSVYTKVSAGASGGGEDKKLKKNIEYIHIYTKNSKEFISFHPVYKKTELSAYINQMKQEGKSFKYTNVLVDEGEEKYFKTIKDGSGEDIVINKVENYRISTINQLSKEENLTIQETYDKYFDKVMTTTNAQTSIRTRVWEATDSENNMYTATYIPKTGRNKGKETKLIFYGKQKVLFIWLKDTAIRDGKKTYKKEKIGTFWDGFSWINVTKEGSIKFESGKKTEGLIQRIFEMSSDEKDIVLDFFMGSATTQSVAMKMNRRFIGIEQMDYINTVSVPRLQKVIEGEQGGISKDVNWQGGGSFIYAELMELNQEYMNKIDQASTKEELADLWDELDNNADLNFQLDKEKLTNELLKEHDEEEGSITFNDLTFEEQKEIFKKSLDKNQLYVPYSEIEDANVIISDNDKSFNHSFYSNEGE</sequence>
<dbReference type="SUPFAM" id="SSF53335">
    <property type="entry name" value="S-adenosyl-L-methionine-dependent methyltransferases"/>
    <property type="match status" value="1"/>
</dbReference>
<gene>
    <name evidence="8" type="ORF">QuyetLC_54680</name>
</gene>